<keyword evidence="6" id="KW-1185">Reference proteome</keyword>
<dbReference type="InterPro" id="IPR010982">
    <property type="entry name" value="Lambda_DNA-bd_dom_sf"/>
</dbReference>
<dbReference type="PANTHER" id="PTHR46797:SF23">
    <property type="entry name" value="HTH-TYPE TRANSCRIPTIONAL REGULATOR SUTR"/>
    <property type="match status" value="1"/>
</dbReference>
<dbReference type="Pfam" id="PF01381">
    <property type="entry name" value="HTH_3"/>
    <property type="match status" value="1"/>
</dbReference>
<feature type="domain" description="HTH cro/C1-type" evidence="4">
    <location>
        <begin position="13"/>
        <end position="67"/>
    </location>
</feature>
<dbReference type="Gene3D" id="1.10.260.40">
    <property type="entry name" value="lambda repressor-like DNA-binding domains"/>
    <property type="match status" value="1"/>
</dbReference>
<evidence type="ECO:0000256" key="3">
    <source>
        <dbReference type="ARBA" id="ARBA00023163"/>
    </source>
</evidence>
<dbReference type="CDD" id="cd02209">
    <property type="entry name" value="cupin_XRE_C"/>
    <property type="match status" value="1"/>
</dbReference>
<keyword evidence="2" id="KW-0238">DNA-binding</keyword>
<gene>
    <name evidence="5" type="ORF">ESZ36_06495</name>
</gene>
<dbReference type="SUPFAM" id="SSF51182">
    <property type="entry name" value="RmlC-like cupins"/>
    <property type="match status" value="1"/>
</dbReference>
<accession>A0A5C6QLI3</accession>
<dbReference type="InterPro" id="IPR013096">
    <property type="entry name" value="Cupin_2"/>
</dbReference>
<organism evidence="5 6">
    <name type="scientific">Colwellia demingiae</name>
    <dbReference type="NCBI Taxonomy" id="89401"/>
    <lineage>
        <taxon>Bacteria</taxon>
        <taxon>Pseudomonadati</taxon>
        <taxon>Pseudomonadota</taxon>
        <taxon>Gammaproteobacteria</taxon>
        <taxon>Alteromonadales</taxon>
        <taxon>Colwelliaceae</taxon>
        <taxon>Colwellia</taxon>
    </lineage>
</organism>
<dbReference type="SUPFAM" id="SSF47413">
    <property type="entry name" value="lambda repressor-like DNA-binding domains"/>
    <property type="match status" value="1"/>
</dbReference>
<dbReference type="Gene3D" id="2.60.120.10">
    <property type="entry name" value="Jelly Rolls"/>
    <property type="match status" value="1"/>
</dbReference>
<dbReference type="PROSITE" id="PS50943">
    <property type="entry name" value="HTH_CROC1"/>
    <property type="match status" value="1"/>
</dbReference>
<dbReference type="OrthoDB" id="9792093at2"/>
<evidence type="ECO:0000256" key="2">
    <source>
        <dbReference type="ARBA" id="ARBA00023125"/>
    </source>
</evidence>
<dbReference type="GO" id="GO:0005829">
    <property type="term" value="C:cytosol"/>
    <property type="evidence" value="ECO:0007669"/>
    <property type="project" value="TreeGrafter"/>
</dbReference>
<dbReference type="SMART" id="SM00530">
    <property type="entry name" value="HTH_XRE"/>
    <property type="match status" value="1"/>
</dbReference>
<name>A0A5C6QLI3_9GAMM</name>
<dbReference type="Proteomes" id="UP000321822">
    <property type="component" value="Unassembled WGS sequence"/>
</dbReference>
<protein>
    <submittedName>
        <fullName evidence="5">Helix-turn-helix domain-containing protein</fullName>
    </submittedName>
</protein>
<keyword evidence="1" id="KW-0805">Transcription regulation</keyword>
<evidence type="ECO:0000256" key="1">
    <source>
        <dbReference type="ARBA" id="ARBA00023015"/>
    </source>
</evidence>
<dbReference type="CDD" id="cd00093">
    <property type="entry name" value="HTH_XRE"/>
    <property type="match status" value="1"/>
</dbReference>
<dbReference type="InterPro" id="IPR011051">
    <property type="entry name" value="RmlC_Cupin_sf"/>
</dbReference>
<sequence length="185" mass="20713">MSLNLNNAIGIQLKLARTNKDWSLDVASKNTDVSKAMLGQIERGESSPTVARLWKIATGFNLPLSYFFLAIEDDDLSQNMLNSEAGISISTLFPFDIETNSEVFSLTLAPLHQQISAPHNDGVIEHVLVIEGDIEYLLNGQWHHLSKGEVVKFNANQKHGYRNVTENKAIFHNIIYYTSENKPSI</sequence>
<dbReference type="InterPro" id="IPR014710">
    <property type="entry name" value="RmlC-like_jellyroll"/>
</dbReference>
<dbReference type="GO" id="GO:0003700">
    <property type="term" value="F:DNA-binding transcription factor activity"/>
    <property type="evidence" value="ECO:0007669"/>
    <property type="project" value="TreeGrafter"/>
</dbReference>
<dbReference type="EMBL" id="VOLT01000003">
    <property type="protein sequence ID" value="TWX69603.1"/>
    <property type="molecule type" value="Genomic_DNA"/>
</dbReference>
<dbReference type="RefSeq" id="WP_146785279.1">
    <property type="nucleotide sequence ID" value="NZ_VOLT01000003.1"/>
</dbReference>
<evidence type="ECO:0000259" key="4">
    <source>
        <dbReference type="PROSITE" id="PS50943"/>
    </source>
</evidence>
<dbReference type="PANTHER" id="PTHR46797">
    <property type="entry name" value="HTH-TYPE TRANSCRIPTIONAL REGULATOR"/>
    <property type="match status" value="1"/>
</dbReference>
<dbReference type="GO" id="GO:0003677">
    <property type="term" value="F:DNA binding"/>
    <property type="evidence" value="ECO:0007669"/>
    <property type="project" value="UniProtKB-KW"/>
</dbReference>
<evidence type="ECO:0000313" key="5">
    <source>
        <dbReference type="EMBL" id="TWX69603.1"/>
    </source>
</evidence>
<dbReference type="InterPro" id="IPR050807">
    <property type="entry name" value="TransReg_Diox_bact_type"/>
</dbReference>
<dbReference type="Pfam" id="PF07883">
    <property type="entry name" value="Cupin_2"/>
    <property type="match status" value="1"/>
</dbReference>
<dbReference type="InterPro" id="IPR001387">
    <property type="entry name" value="Cro/C1-type_HTH"/>
</dbReference>
<proteinExistence type="predicted"/>
<reference evidence="5 6" key="1">
    <citation type="submission" date="2019-07" db="EMBL/GenBank/DDBJ databases">
        <title>Genomes of sea-ice associated Colwellia species.</title>
        <authorList>
            <person name="Bowman J.P."/>
        </authorList>
    </citation>
    <scope>NUCLEOTIDE SEQUENCE [LARGE SCALE GENOMIC DNA]</scope>
    <source>
        <strain evidence="5 6">ACAM 459</strain>
    </source>
</reference>
<keyword evidence="3" id="KW-0804">Transcription</keyword>
<evidence type="ECO:0000313" key="6">
    <source>
        <dbReference type="Proteomes" id="UP000321822"/>
    </source>
</evidence>
<dbReference type="AlphaFoldDB" id="A0A5C6QLI3"/>
<comment type="caution">
    <text evidence="5">The sequence shown here is derived from an EMBL/GenBank/DDBJ whole genome shotgun (WGS) entry which is preliminary data.</text>
</comment>